<dbReference type="OrthoDB" id="2143914at2759"/>
<protein>
    <submittedName>
        <fullName evidence="7">SANT/Myb domain</fullName>
    </submittedName>
</protein>
<organism evidence="7 8">
    <name type="scientific">Macleaya cordata</name>
    <name type="common">Five-seeded plume-poppy</name>
    <name type="synonym">Bocconia cordata</name>
    <dbReference type="NCBI Taxonomy" id="56857"/>
    <lineage>
        <taxon>Eukaryota</taxon>
        <taxon>Viridiplantae</taxon>
        <taxon>Streptophyta</taxon>
        <taxon>Embryophyta</taxon>
        <taxon>Tracheophyta</taxon>
        <taxon>Spermatophyta</taxon>
        <taxon>Magnoliopsida</taxon>
        <taxon>Ranunculales</taxon>
        <taxon>Papaveraceae</taxon>
        <taxon>Papaveroideae</taxon>
        <taxon>Macleaya</taxon>
    </lineage>
</organism>
<dbReference type="SUPFAM" id="SSF46689">
    <property type="entry name" value="Homeodomain-like"/>
    <property type="match status" value="1"/>
</dbReference>
<dbReference type="PANTHER" id="PTHR10641:SF1358">
    <property type="entry name" value="MYB TRANSCRIPTION FACTOR"/>
    <property type="match status" value="1"/>
</dbReference>
<sequence length="361" mass="40324">MMGRSPCCDESGLKKGPWTPEEDQKLIDYIQRHGHGSWRALPKLAGLNRCGKSCRLRWTNYLRPDIKRGKFSDEEEQLIISLHSVLGNKWSQIATHLPGRTDNEIKNYWNTHLKKKLLQMGIDPITHRPRTDLNLLANLPHLLAAANICNLMNPWDNALRLQADAAQVAKVQLLNNLLQVMSNGAQQNMDFVNHHLSSAPNRDNYLLNEYLEPNSQLGGLLSNGSSLSLGQLAPNPTQSGFDFSNRGTQQPNPADYQVAVVSDSCYHFEEGSSSKMVNNYINNHDNGMINNINHLSTSVDLIIPALVSASPDSSTINQTESKIKPTADISTYSSTSTTFEAWGDLNLDDENNDYNWTDLVE</sequence>
<dbReference type="GO" id="GO:0003677">
    <property type="term" value="F:DNA binding"/>
    <property type="evidence" value="ECO:0007669"/>
    <property type="project" value="UniProtKB-KW"/>
</dbReference>
<keyword evidence="3" id="KW-0238">DNA-binding</keyword>
<keyword evidence="2" id="KW-0677">Repeat</keyword>
<feature type="domain" description="HTH myb-type" evidence="6">
    <location>
        <begin position="10"/>
        <end position="62"/>
    </location>
</feature>
<evidence type="ECO:0000256" key="4">
    <source>
        <dbReference type="ARBA" id="ARBA00023242"/>
    </source>
</evidence>
<dbReference type="Pfam" id="PF00249">
    <property type="entry name" value="Myb_DNA-binding"/>
    <property type="match status" value="2"/>
</dbReference>
<dbReference type="InParanoid" id="A0A200PXH6"/>
<keyword evidence="4" id="KW-0539">Nucleus</keyword>
<dbReference type="InterPro" id="IPR001005">
    <property type="entry name" value="SANT/Myb"/>
</dbReference>
<evidence type="ECO:0000259" key="5">
    <source>
        <dbReference type="PROSITE" id="PS50090"/>
    </source>
</evidence>
<dbReference type="InterPro" id="IPR009057">
    <property type="entry name" value="Homeodomain-like_sf"/>
</dbReference>
<reference evidence="7 8" key="1">
    <citation type="journal article" date="2017" name="Mol. Plant">
        <title>The Genome of Medicinal Plant Macleaya cordata Provides New Insights into Benzylisoquinoline Alkaloids Metabolism.</title>
        <authorList>
            <person name="Liu X."/>
            <person name="Liu Y."/>
            <person name="Huang P."/>
            <person name="Ma Y."/>
            <person name="Qing Z."/>
            <person name="Tang Q."/>
            <person name="Cao H."/>
            <person name="Cheng P."/>
            <person name="Zheng Y."/>
            <person name="Yuan Z."/>
            <person name="Zhou Y."/>
            <person name="Liu J."/>
            <person name="Tang Z."/>
            <person name="Zhuo Y."/>
            <person name="Zhang Y."/>
            <person name="Yu L."/>
            <person name="Huang J."/>
            <person name="Yang P."/>
            <person name="Peng Q."/>
            <person name="Zhang J."/>
            <person name="Jiang W."/>
            <person name="Zhang Z."/>
            <person name="Lin K."/>
            <person name="Ro D.K."/>
            <person name="Chen X."/>
            <person name="Xiong X."/>
            <person name="Shang Y."/>
            <person name="Huang S."/>
            <person name="Zeng J."/>
        </authorList>
    </citation>
    <scope>NUCLEOTIDE SEQUENCE [LARGE SCALE GENOMIC DNA]</scope>
    <source>
        <strain evidence="8">cv. BLH2017</strain>
        <tissue evidence="7">Root</tissue>
    </source>
</reference>
<evidence type="ECO:0000256" key="1">
    <source>
        <dbReference type="ARBA" id="ARBA00004123"/>
    </source>
</evidence>
<dbReference type="EMBL" id="MVGT01003947">
    <property type="protein sequence ID" value="OVA02910.1"/>
    <property type="molecule type" value="Genomic_DNA"/>
</dbReference>
<evidence type="ECO:0000259" key="6">
    <source>
        <dbReference type="PROSITE" id="PS51294"/>
    </source>
</evidence>
<dbReference type="AlphaFoldDB" id="A0A200PXH6"/>
<gene>
    <name evidence="7" type="ORF">BVC80_9095g111</name>
</gene>
<evidence type="ECO:0000256" key="3">
    <source>
        <dbReference type="ARBA" id="ARBA00023125"/>
    </source>
</evidence>
<feature type="domain" description="HTH myb-type" evidence="6">
    <location>
        <begin position="63"/>
        <end position="117"/>
    </location>
</feature>
<dbReference type="FunFam" id="1.10.10.60:FF:000349">
    <property type="entry name" value="Transcription factor MYB39"/>
    <property type="match status" value="1"/>
</dbReference>
<feature type="domain" description="Myb-like" evidence="5">
    <location>
        <begin position="10"/>
        <end position="62"/>
    </location>
</feature>
<evidence type="ECO:0000313" key="8">
    <source>
        <dbReference type="Proteomes" id="UP000195402"/>
    </source>
</evidence>
<name>A0A200PXH6_MACCD</name>
<comment type="subcellular location">
    <subcellularLocation>
        <location evidence="1">Nucleus</location>
    </subcellularLocation>
</comment>
<keyword evidence="8" id="KW-1185">Reference proteome</keyword>
<proteinExistence type="predicted"/>
<feature type="domain" description="Myb-like" evidence="5">
    <location>
        <begin position="63"/>
        <end position="113"/>
    </location>
</feature>
<dbReference type="SMART" id="SM00717">
    <property type="entry name" value="SANT"/>
    <property type="match status" value="2"/>
</dbReference>
<dbReference type="GO" id="GO:0005634">
    <property type="term" value="C:nucleus"/>
    <property type="evidence" value="ECO:0007669"/>
    <property type="project" value="UniProtKB-SubCell"/>
</dbReference>
<evidence type="ECO:0000256" key="2">
    <source>
        <dbReference type="ARBA" id="ARBA00022737"/>
    </source>
</evidence>
<accession>A0A200PXH6</accession>
<evidence type="ECO:0000313" key="7">
    <source>
        <dbReference type="EMBL" id="OVA02910.1"/>
    </source>
</evidence>
<dbReference type="PROSITE" id="PS51294">
    <property type="entry name" value="HTH_MYB"/>
    <property type="match status" value="2"/>
</dbReference>
<dbReference type="PROSITE" id="PS50090">
    <property type="entry name" value="MYB_LIKE"/>
    <property type="match status" value="2"/>
</dbReference>
<dbReference type="InterPro" id="IPR015495">
    <property type="entry name" value="Myb_TF_plants"/>
</dbReference>
<dbReference type="Gene3D" id="1.10.10.60">
    <property type="entry name" value="Homeodomain-like"/>
    <property type="match status" value="2"/>
</dbReference>
<dbReference type="CDD" id="cd00167">
    <property type="entry name" value="SANT"/>
    <property type="match status" value="2"/>
</dbReference>
<dbReference type="OMA" id="MINNINH"/>
<dbReference type="PANTHER" id="PTHR10641">
    <property type="entry name" value="MYB FAMILY TRANSCRIPTION FACTOR"/>
    <property type="match status" value="1"/>
</dbReference>
<dbReference type="Proteomes" id="UP000195402">
    <property type="component" value="Unassembled WGS sequence"/>
</dbReference>
<dbReference type="STRING" id="56857.A0A200PXH6"/>
<dbReference type="FunFam" id="1.10.10.60:FF:000001">
    <property type="entry name" value="MYB-related transcription factor"/>
    <property type="match status" value="1"/>
</dbReference>
<comment type="caution">
    <text evidence="7">The sequence shown here is derived from an EMBL/GenBank/DDBJ whole genome shotgun (WGS) entry which is preliminary data.</text>
</comment>
<dbReference type="InterPro" id="IPR017930">
    <property type="entry name" value="Myb_dom"/>
</dbReference>